<dbReference type="Proteomes" id="UP001180453">
    <property type="component" value="Unassembled WGS sequence"/>
</dbReference>
<dbReference type="SUPFAM" id="SSF51197">
    <property type="entry name" value="Clavaminate synthase-like"/>
    <property type="match status" value="1"/>
</dbReference>
<dbReference type="Gene3D" id="2.60.120.620">
    <property type="entry name" value="q2cbj1_9rhob like domain"/>
    <property type="match status" value="1"/>
</dbReference>
<organism evidence="1 2">
    <name type="scientific">Roseateles saccharophilus</name>
    <name type="common">Pseudomonas saccharophila</name>
    <dbReference type="NCBI Taxonomy" id="304"/>
    <lineage>
        <taxon>Bacteria</taxon>
        <taxon>Pseudomonadati</taxon>
        <taxon>Pseudomonadota</taxon>
        <taxon>Betaproteobacteria</taxon>
        <taxon>Burkholderiales</taxon>
        <taxon>Sphaerotilaceae</taxon>
        <taxon>Roseateles</taxon>
    </lineage>
</organism>
<gene>
    <name evidence="1" type="ORF">J2X20_002681</name>
</gene>
<evidence type="ECO:0008006" key="3">
    <source>
        <dbReference type="Google" id="ProtNLM"/>
    </source>
</evidence>
<accession>A0ABU1YME4</accession>
<dbReference type="Pfam" id="PF13759">
    <property type="entry name" value="2OG-FeII_Oxy_5"/>
    <property type="match status" value="1"/>
</dbReference>
<evidence type="ECO:0000313" key="1">
    <source>
        <dbReference type="EMBL" id="MDR7270023.1"/>
    </source>
</evidence>
<keyword evidence="2" id="KW-1185">Reference proteome</keyword>
<sequence length="193" mass="21789">MDIKVLFPTLVAVSQADAATFAGIQAEVLAQEGRIKSLLRPAWGDQVWSSFEAEKHLFVAAGLHRLREFVETSILEFVARTRESGDMAFVDDYSQSWINVTARHGYQERHNHEREAVGLPVSGAFYFRTNGQDGDLSIMPVDMQTKLFDPEVIAPAVGRLVLFRSEVFHRVGANLTDSDRISFSFNYLLRRPQ</sequence>
<reference evidence="1 2" key="1">
    <citation type="submission" date="2023-07" db="EMBL/GenBank/DDBJ databases">
        <title>Sorghum-associated microbial communities from plants grown in Nebraska, USA.</title>
        <authorList>
            <person name="Schachtman D."/>
        </authorList>
    </citation>
    <scope>NUCLEOTIDE SEQUENCE [LARGE SCALE GENOMIC DNA]</scope>
    <source>
        <strain evidence="1 2">BE314</strain>
    </source>
</reference>
<comment type="caution">
    <text evidence="1">The sequence shown here is derived from an EMBL/GenBank/DDBJ whole genome shotgun (WGS) entry which is preliminary data.</text>
</comment>
<proteinExistence type="predicted"/>
<protein>
    <recommendedName>
        <fullName evidence="3">2OG-Fe(II) oxygenase</fullName>
    </recommendedName>
</protein>
<dbReference type="EMBL" id="JAVDXU010000002">
    <property type="protein sequence ID" value="MDR7270023.1"/>
    <property type="molecule type" value="Genomic_DNA"/>
</dbReference>
<name>A0ABU1YME4_ROSSA</name>
<dbReference type="RefSeq" id="WP_310265502.1">
    <property type="nucleotide sequence ID" value="NZ_JAVDXU010000002.1"/>
</dbReference>
<dbReference type="InterPro" id="IPR012668">
    <property type="entry name" value="CHP02466"/>
</dbReference>
<evidence type="ECO:0000313" key="2">
    <source>
        <dbReference type="Proteomes" id="UP001180453"/>
    </source>
</evidence>